<dbReference type="GO" id="GO:0005634">
    <property type="term" value="C:nucleus"/>
    <property type="evidence" value="ECO:0007669"/>
    <property type="project" value="TreeGrafter"/>
</dbReference>
<evidence type="ECO:0000313" key="3">
    <source>
        <dbReference type="EMBL" id="CVK92120.1"/>
    </source>
</evidence>
<evidence type="ECO:0000256" key="1">
    <source>
        <dbReference type="ARBA" id="ARBA00023242"/>
    </source>
</evidence>
<dbReference type="EMBL" id="FCQH01000005">
    <property type="protein sequence ID" value="CVK92120.1"/>
    <property type="molecule type" value="Genomic_DNA"/>
</dbReference>
<proteinExistence type="predicted"/>
<dbReference type="PANTHER" id="PTHR31668">
    <property type="entry name" value="GLUCOSE TRANSPORT TRANSCRIPTION REGULATOR RGT1-RELATED-RELATED"/>
    <property type="match status" value="1"/>
</dbReference>
<name>A0A1L7T045_FUSMA</name>
<organism evidence="3 4">
    <name type="scientific">Fusarium mangiferae</name>
    <name type="common">Mango malformation disease fungus</name>
    <dbReference type="NCBI Taxonomy" id="192010"/>
    <lineage>
        <taxon>Eukaryota</taxon>
        <taxon>Fungi</taxon>
        <taxon>Dikarya</taxon>
        <taxon>Ascomycota</taxon>
        <taxon>Pezizomycotina</taxon>
        <taxon>Sordariomycetes</taxon>
        <taxon>Hypocreomycetidae</taxon>
        <taxon>Hypocreales</taxon>
        <taxon>Nectriaceae</taxon>
        <taxon>Fusarium</taxon>
        <taxon>Fusarium fujikuroi species complex</taxon>
    </lineage>
</organism>
<dbReference type="VEuPathDB" id="FungiDB:FMAN_07099"/>
<dbReference type="GO" id="GO:0001080">
    <property type="term" value="P:nitrogen catabolite activation of transcription from RNA polymerase II promoter"/>
    <property type="evidence" value="ECO:0007669"/>
    <property type="project" value="TreeGrafter"/>
</dbReference>
<dbReference type="GO" id="GO:0003677">
    <property type="term" value="F:DNA binding"/>
    <property type="evidence" value="ECO:0007669"/>
    <property type="project" value="InterPro"/>
</dbReference>
<dbReference type="GO" id="GO:0008270">
    <property type="term" value="F:zinc ion binding"/>
    <property type="evidence" value="ECO:0007669"/>
    <property type="project" value="InterPro"/>
</dbReference>
<gene>
    <name evidence="3" type="ORF">FMAN_07099</name>
</gene>
<reference evidence="4" key="1">
    <citation type="journal article" date="2016" name="Genome Biol. Evol.">
        <title>Comparative 'omics' of the Fusarium fujikuroi species complex highlights differences in genetic potential and metabolite synthesis.</title>
        <authorList>
            <person name="Niehaus E.-M."/>
            <person name="Muensterkoetter M."/>
            <person name="Proctor R.H."/>
            <person name="Brown D.W."/>
            <person name="Sharon A."/>
            <person name="Idan Y."/>
            <person name="Oren-Young L."/>
            <person name="Sieber C.M."/>
            <person name="Novak O."/>
            <person name="Pencik A."/>
            <person name="Tarkowska D."/>
            <person name="Hromadova K."/>
            <person name="Freeman S."/>
            <person name="Maymon M."/>
            <person name="Elazar M."/>
            <person name="Youssef S.A."/>
            <person name="El-Shabrawy E.S.M."/>
            <person name="Shalaby A.B.A."/>
            <person name="Houterman P."/>
            <person name="Brock N.L."/>
            <person name="Burkhardt I."/>
            <person name="Tsavkelova E.A."/>
            <person name="Dickschat J.S."/>
            <person name="Galuszka P."/>
            <person name="Gueldener U."/>
            <person name="Tudzynski B."/>
        </authorList>
    </citation>
    <scope>NUCLEOTIDE SEQUENCE [LARGE SCALE GENOMIC DNA]</scope>
    <source>
        <strain evidence="4">MRC7560</strain>
    </source>
</reference>
<dbReference type="Pfam" id="PF04082">
    <property type="entry name" value="Fungal_trans"/>
    <property type="match status" value="1"/>
</dbReference>
<dbReference type="InterPro" id="IPR007219">
    <property type="entry name" value="XnlR_reg_dom"/>
</dbReference>
<dbReference type="GeneID" id="65086360"/>
<dbReference type="PANTHER" id="PTHR31668:SF4">
    <property type="entry name" value="TRANSCRIPTIONAL ACTIVATOR PROTEIN DAL81"/>
    <property type="match status" value="1"/>
</dbReference>
<dbReference type="SMART" id="SM00906">
    <property type="entry name" value="Fungal_trans"/>
    <property type="match status" value="1"/>
</dbReference>
<dbReference type="CDD" id="cd12148">
    <property type="entry name" value="fungal_TF_MHR"/>
    <property type="match status" value="1"/>
</dbReference>
<dbReference type="RefSeq" id="XP_041681321.1">
    <property type="nucleotide sequence ID" value="XM_041830682.1"/>
</dbReference>
<accession>A0A1L7T045</accession>
<evidence type="ECO:0000313" key="4">
    <source>
        <dbReference type="Proteomes" id="UP000184255"/>
    </source>
</evidence>
<protein>
    <submittedName>
        <fullName evidence="3">Related to DAL81-transcriptional activator for allantoin and GABA catabolic genes</fullName>
    </submittedName>
</protein>
<comment type="caution">
    <text evidence="3">The sequence shown here is derived from an EMBL/GenBank/DDBJ whole genome shotgun (WGS) entry which is preliminary data.</text>
</comment>
<dbReference type="Proteomes" id="UP000184255">
    <property type="component" value="Unassembled WGS sequence"/>
</dbReference>
<keyword evidence="4" id="KW-1185">Reference proteome</keyword>
<keyword evidence="1" id="KW-0539">Nucleus</keyword>
<evidence type="ECO:0000259" key="2">
    <source>
        <dbReference type="SMART" id="SM00906"/>
    </source>
</evidence>
<dbReference type="InterPro" id="IPR050797">
    <property type="entry name" value="Carb_Metab_Trans_Reg"/>
</dbReference>
<feature type="domain" description="Xylanolytic transcriptional activator regulatory" evidence="2">
    <location>
        <begin position="168"/>
        <end position="240"/>
    </location>
</feature>
<sequence>MDQLIAPGLDDGLIPTQVTLYILQYVQCSFSGDDYIAVLIVRLKAFPDDHLDAHPAYYPKDIITGAVASCQAQLIETYFEHVHPAFAILGPQRPSAISSSLTLRASIYALALQHCPAARNIDPWIFTDFNKQALNIERQAPKLETIEAALLFAQRHAHVLRAPTMPGMSAEIGSIVGMAHDLGLNIDPVHWDISEHEKRRRRRLWWGVFMLDKWNALTLGRPSFLVDHQSNHSQPTLSDFAEDCSSTPPPKDRNAALQFIAMAGLTRILSKIMTYYFSVQSDLEDVDSLDTMPAFSKFEEELEHWSTQSLAPLLAEKAFPDPTGSLEIAYYTTQVTLYRGVLRELTSRSSPTDQFWEHLSQQSKTVALSVINLLEYLPVARSSTFWWATSKLNFSILGSFMIRMYLSSTSTDTRRFWMDKFNFYRKLLQAHSPGRGITTHALLRLDLLTNGQELKDSGTEDDYFIAPLIAADDMFSDTLSLGGFFVD</sequence>
<dbReference type="GO" id="GO:0006351">
    <property type="term" value="P:DNA-templated transcription"/>
    <property type="evidence" value="ECO:0007669"/>
    <property type="project" value="InterPro"/>
</dbReference>
<dbReference type="AlphaFoldDB" id="A0A1L7T045"/>